<evidence type="ECO:0000313" key="2">
    <source>
        <dbReference type="Proteomes" id="UP000193208"/>
    </source>
</evidence>
<dbReference type="Proteomes" id="UP000193208">
    <property type="component" value="Unassembled WGS sequence"/>
</dbReference>
<evidence type="ECO:0000313" key="1">
    <source>
        <dbReference type="EMBL" id="OSH00613.1"/>
    </source>
</evidence>
<gene>
    <name evidence="1" type="ORF">AL0467_1013</name>
</gene>
<organism evidence="1 2">
    <name type="scientific">Bifidobacterium adolescentis</name>
    <dbReference type="NCBI Taxonomy" id="1680"/>
    <lineage>
        <taxon>Bacteria</taxon>
        <taxon>Bacillati</taxon>
        <taxon>Actinomycetota</taxon>
        <taxon>Actinomycetes</taxon>
        <taxon>Bifidobacteriales</taxon>
        <taxon>Bifidobacteriaceae</taxon>
        <taxon>Bifidobacterium</taxon>
    </lineage>
</organism>
<reference evidence="1 2" key="1">
    <citation type="journal article" date="2016" name="Sci. Rep.">
        <title>Evaluation of genetic diversity among strains of the human gut commensal Bifidobacterium adolescentis.</title>
        <authorList>
            <person name="Duranti S."/>
            <person name="Milani C."/>
            <person name="Lugli G.A."/>
            <person name="Mancabelli L."/>
            <person name="Turroni F."/>
            <person name="Ferrario C."/>
            <person name="Mangifesta M."/>
            <person name="Viappiani A."/>
            <person name="Sanchez B."/>
            <person name="Margolles A."/>
            <person name="van Sinderen D."/>
            <person name="Ventura M."/>
        </authorList>
    </citation>
    <scope>NUCLEOTIDE SEQUENCE [LARGE SCALE GENOMIC DNA]</scope>
    <source>
        <strain evidence="1 2">AL46-7</strain>
    </source>
</reference>
<dbReference type="EMBL" id="LNKI01000002">
    <property type="protein sequence ID" value="OSH00613.1"/>
    <property type="molecule type" value="Genomic_DNA"/>
</dbReference>
<dbReference type="RefSeq" id="WP_085381861.1">
    <property type="nucleotide sequence ID" value="NZ_LNKI01000002.1"/>
</dbReference>
<protein>
    <submittedName>
        <fullName evidence="1">Uncharacterized protein</fullName>
    </submittedName>
</protein>
<sequence>MSAYPSYRIRQQVLNMDAIGYDANEISRLLDIDKRLVLDIESHRLQQDDHPQQDTEQPTLI</sequence>
<comment type="caution">
    <text evidence="1">The sequence shown here is derived from an EMBL/GenBank/DDBJ whole genome shotgun (WGS) entry which is preliminary data.</text>
</comment>
<proteinExistence type="predicted"/>
<name>A0A1X3A1T4_BIFAD</name>
<accession>A0A1X3A1T4</accession>
<dbReference type="AlphaFoldDB" id="A0A1X3A1T4"/>